<organism evidence="7 8">
    <name type="scientific">Rhizobium viscosum</name>
    <name type="common">Arthrobacter viscosus</name>
    <dbReference type="NCBI Taxonomy" id="1673"/>
    <lineage>
        <taxon>Bacteria</taxon>
        <taxon>Pseudomonadati</taxon>
        <taxon>Pseudomonadota</taxon>
        <taxon>Alphaproteobacteria</taxon>
        <taxon>Hyphomicrobiales</taxon>
        <taxon>Rhizobiaceae</taxon>
        <taxon>Rhizobium/Agrobacterium group</taxon>
        <taxon>Rhizobium</taxon>
    </lineage>
</organism>
<evidence type="ECO:0000256" key="3">
    <source>
        <dbReference type="ARBA" id="ARBA00023012"/>
    </source>
</evidence>
<dbReference type="Gene3D" id="1.10.10.60">
    <property type="entry name" value="Homeodomain-like"/>
    <property type="match status" value="1"/>
</dbReference>
<dbReference type="CDD" id="cd00009">
    <property type="entry name" value="AAA"/>
    <property type="match status" value="1"/>
</dbReference>
<dbReference type="InterPro" id="IPR024096">
    <property type="entry name" value="NO_sig/Golgi_transp_ligand-bd"/>
</dbReference>
<dbReference type="Pfam" id="PF02830">
    <property type="entry name" value="V4R"/>
    <property type="match status" value="1"/>
</dbReference>
<dbReference type="Pfam" id="PF00158">
    <property type="entry name" value="Sigma54_activat"/>
    <property type="match status" value="1"/>
</dbReference>
<dbReference type="SUPFAM" id="SSF111126">
    <property type="entry name" value="Ligand-binding domain in the NO signalling and Golgi transport"/>
    <property type="match status" value="1"/>
</dbReference>
<gene>
    <name evidence="7" type="ORF">H4W29_004920</name>
</gene>
<dbReference type="PANTHER" id="PTHR32071">
    <property type="entry name" value="TRANSCRIPTIONAL REGULATORY PROTEIN"/>
    <property type="match status" value="1"/>
</dbReference>
<sequence length="555" mass="61510">MKLAVNQESLLDRGGNPTIREFLSKLTYNPVDGTIKLNERRLIMQRATSRGALRDELVRRYGRDDAFVILTRLGYLAGKEDAEFIRQAWPALDQGDAFTAGTRLHMLKGEVRVETVHNDFDFKKGKFSGEFFWNDSIEATEYLERHNIAHESMCWTQVGYAAGYASHFFGKLIVYKEIQCIARGDKRCRVVGRPAEAWDKDDETVRLYRRHILAEGKPSTLQPQTMRATTMQREGHDGGHHTSDPVAAILLEPVRQRLAQIVQMANIPVLITGPCGSGKCVAARHIHDAVHGAATRFESFSCSAITNGNLSDMIAVQQRRGRKSAAGGEAATTIVLQDIERLSDVAQLEIVEMLSGQRKGQENNLHSRLIATSTLSPQELASLPHLRKDLFYSFMALPITMPALASRPHDIGRLAEAIMRCLAPEYGKSPPILAEDATAWLKALPLPANRLELEALMRGAILTAKQDRVTASTLEDVAEDMGMLPQPFAADKALAAVLAQTIERGGFAIDDLNRQIYQMTIRQADGNVARAARMLGLSRAQFAYRQGQISNGRSP</sequence>
<dbReference type="InterPro" id="IPR002078">
    <property type="entry name" value="Sigma_54_int"/>
</dbReference>
<dbReference type="Pfam" id="PF06505">
    <property type="entry name" value="XylR_N"/>
    <property type="match status" value="1"/>
</dbReference>
<dbReference type="SMART" id="SM00989">
    <property type="entry name" value="V4R"/>
    <property type="match status" value="1"/>
</dbReference>
<comment type="caution">
    <text evidence="7">The sequence shown here is derived from an EMBL/GenBank/DDBJ whole genome shotgun (WGS) entry which is preliminary data.</text>
</comment>
<evidence type="ECO:0000256" key="2">
    <source>
        <dbReference type="ARBA" id="ARBA00022840"/>
    </source>
</evidence>
<dbReference type="Gene3D" id="1.10.8.60">
    <property type="match status" value="1"/>
</dbReference>
<dbReference type="GO" id="GO:0003677">
    <property type="term" value="F:DNA binding"/>
    <property type="evidence" value="ECO:0007669"/>
    <property type="project" value="UniProtKB-KW"/>
</dbReference>
<keyword evidence="3" id="KW-0902">Two-component regulatory system</keyword>
<dbReference type="SUPFAM" id="SSF52540">
    <property type="entry name" value="P-loop containing nucleoside triphosphate hydrolases"/>
    <property type="match status" value="1"/>
</dbReference>
<dbReference type="RefSeq" id="WP_192731385.1">
    <property type="nucleotide sequence ID" value="NZ_BAAAVL010000002.1"/>
</dbReference>
<keyword evidence="4" id="KW-0805">Transcription regulation</keyword>
<evidence type="ECO:0000259" key="6">
    <source>
        <dbReference type="PROSITE" id="PS50045"/>
    </source>
</evidence>
<evidence type="ECO:0000256" key="1">
    <source>
        <dbReference type="ARBA" id="ARBA00022741"/>
    </source>
</evidence>
<dbReference type="Pfam" id="PF02954">
    <property type="entry name" value="HTH_8"/>
    <property type="match status" value="1"/>
</dbReference>
<keyword evidence="7" id="KW-0238">DNA-binding</keyword>
<dbReference type="InterPro" id="IPR058031">
    <property type="entry name" value="AAA_lid_NorR"/>
</dbReference>
<proteinExistence type="predicted"/>
<dbReference type="InterPro" id="IPR002197">
    <property type="entry name" value="HTH_Fis"/>
</dbReference>
<feature type="domain" description="Sigma-54 factor interaction" evidence="6">
    <location>
        <begin position="251"/>
        <end position="462"/>
    </location>
</feature>
<keyword evidence="5" id="KW-0804">Transcription</keyword>
<dbReference type="Gene3D" id="3.40.50.300">
    <property type="entry name" value="P-loop containing nucleotide triphosphate hydrolases"/>
    <property type="match status" value="1"/>
</dbReference>
<reference evidence="7 8" key="1">
    <citation type="submission" date="2020-10" db="EMBL/GenBank/DDBJ databases">
        <title>Sequencing the genomes of 1000 actinobacteria strains.</title>
        <authorList>
            <person name="Klenk H.-P."/>
        </authorList>
    </citation>
    <scope>NUCLEOTIDE SEQUENCE [LARGE SCALE GENOMIC DNA]</scope>
    <source>
        <strain evidence="7 8">DSM 7307</strain>
    </source>
</reference>
<dbReference type="Pfam" id="PF25601">
    <property type="entry name" value="AAA_lid_14"/>
    <property type="match status" value="1"/>
</dbReference>
<protein>
    <submittedName>
        <fullName evidence="7">DNA-binding NtrC family response regulator/predicted hydrocarbon binding protein</fullName>
    </submittedName>
</protein>
<evidence type="ECO:0000313" key="8">
    <source>
        <dbReference type="Proteomes" id="UP000620262"/>
    </source>
</evidence>
<dbReference type="PROSITE" id="PS50045">
    <property type="entry name" value="SIGMA54_INTERACT_4"/>
    <property type="match status" value="1"/>
</dbReference>
<dbReference type="InterPro" id="IPR004096">
    <property type="entry name" value="V4R"/>
</dbReference>
<keyword evidence="2" id="KW-0067">ATP-binding</keyword>
<keyword evidence="1" id="KW-0547">Nucleotide-binding</keyword>
<dbReference type="Proteomes" id="UP000620262">
    <property type="component" value="Unassembled WGS sequence"/>
</dbReference>
<dbReference type="EMBL" id="JADBEC010000002">
    <property type="protein sequence ID" value="MBE1507675.1"/>
    <property type="molecule type" value="Genomic_DNA"/>
</dbReference>
<dbReference type="InterPro" id="IPR027417">
    <property type="entry name" value="P-loop_NTPase"/>
</dbReference>
<evidence type="ECO:0000256" key="4">
    <source>
        <dbReference type="ARBA" id="ARBA00023015"/>
    </source>
</evidence>
<keyword evidence="8" id="KW-1185">Reference proteome</keyword>
<evidence type="ECO:0000256" key="5">
    <source>
        <dbReference type="ARBA" id="ARBA00023163"/>
    </source>
</evidence>
<evidence type="ECO:0000313" key="7">
    <source>
        <dbReference type="EMBL" id="MBE1507675.1"/>
    </source>
</evidence>
<accession>A0ABR9IWT5</accession>
<dbReference type="InterPro" id="IPR010523">
    <property type="entry name" value="XylR_N"/>
</dbReference>
<name>A0ABR9IWT5_RHIVS</name>
<dbReference type="Gene3D" id="3.30.1380.20">
    <property type="entry name" value="Trafficking protein particle complex subunit 3"/>
    <property type="match status" value="1"/>
</dbReference>